<name>A0A2A7MXC0_MYCAG</name>
<proteinExistence type="predicted"/>
<dbReference type="AlphaFoldDB" id="A0A2A7MXC0"/>
<keyword evidence="1" id="KW-0812">Transmembrane</keyword>
<dbReference type="RefSeq" id="WP_097941596.1">
    <property type="nucleotide sequence ID" value="NZ_BLKS01000001.1"/>
</dbReference>
<sequence>MISTVRKDPRGIWLSAVLVVTATALVGGCTRVVTGTGRAAESAPTPAAPVRVADLLIEPSQFPPQYPAAVLDPRDTDRVVAEIDGVAGGSDVTPPECAPLPVLAPQKAAVQGVDDNGARLTVTVIRPVPSLRARISQLEECPSVTVTGDDDSSQKVTVKLTPPPPVDADDAYAVDQTASKPAGGAARMLTLVALVGDVRVTASWQGEDTSGAEPDAATDALDTLFSDAVLKVRRFVPR</sequence>
<reference evidence="3 4" key="1">
    <citation type="submission" date="2017-10" db="EMBL/GenBank/DDBJ databases">
        <title>The new phylogeny of genus Mycobacterium.</title>
        <authorList>
            <person name="Tortoli E."/>
            <person name="Trovato A."/>
            <person name="Cirillo D.M."/>
        </authorList>
    </citation>
    <scope>NUCLEOTIDE SEQUENCE [LARGE SCALE GENOMIC DNA]</scope>
    <source>
        <strain evidence="3 4">CCUG37673</strain>
    </source>
</reference>
<evidence type="ECO:0000313" key="4">
    <source>
        <dbReference type="Proteomes" id="UP000220914"/>
    </source>
</evidence>
<evidence type="ECO:0008006" key="6">
    <source>
        <dbReference type="Google" id="ProtNLM"/>
    </source>
</evidence>
<keyword evidence="1" id="KW-1133">Transmembrane helix</keyword>
<reference evidence="2" key="3">
    <citation type="submission" date="2020-02" db="EMBL/GenBank/DDBJ databases">
        <authorList>
            <person name="Matsumoto Y."/>
            <person name="Motooka D."/>
            <person name="Nakamura S."/>
        </authorList>
    </citation>
    <scope>NUCLEOTIDE SEQUENCE</scope>
    <source>
        <strain evidence="2">JCM 6377</strain>
    </source>
</reference>
<dbReference type="EMBL" id="PDCP01000034">
    <property type="protein sequence ID" value="PEG36472.1"/>
    <property type="molecule type" value="Genomic_DNA"/>
</dbReference>
<accession>A0A2A7MXC0</accession>
<feature type="transmembrane region" description="Helical" evidence="1">
    <location>
        <begin position="12"/>
        <end position="33"/>
    </location>
</feature>
<comment type="caution">
    <text evidence="3">The sequence shown here is derived from an EMBL/GenBank/DDBJ whole genome shotgun (WGS) entry which is preliminary data.</text>
</comment>
<dbReference type="OrthoDB" id="4762219at2"/>
<protein>
    <recommendedName>
        <fullName evidence="6">DUF5642 domain-containing protein</fullName>
    </recommendedName>
</protein>
<reference evidence="2 5" key="2">
    <citation type="journal article" date="2019" name="Emerg. Microbes Infect.">
        <title>Comprehensive subspecies identification of 175 nontuberculous mycobacteria species based on 7547 genomic profiles.</title>
        <authorList>
            <person name="Matsumoto Y."/>
            <person name="Kinjo T."/>
            <person name="Motooka D."/>
            <person name="Nabeya D."/>
            <person name="Jung N."/>
            <person name="Uechi K."/>
            <person name="Horii T."/>
            <person name="Iida T."/>
            <person name="Fujita J."/>
            <person name="Nakamura S."/>
        </authorList>
    </citation>
    <scope>NUCLEOTIDE SEQUENCE [LARGE SCALE GENOMIC DNA]</scope>
    <source>
        <strain evidence="2 5">JCM 6377</strain>
    </source>
</reference>
<evidence type="ECO:0000256" key="1">
    <source>
        <dbReference type="SAM" id="Phobius"/>
    </source>
</evidence>
<dbReference type="EMBL" id="BLKS01000001">
    <property type="protein sequence ID" value="GFG49542.1"/>
    <property type="molecule type" value="Genomic_DNA"/>
</dbReference>
<gene>
    <name evidence="3" type="ORF">CQY20_18805</name>
    <name evidence="2" type="ORF">MAGR_09830</name>
</gene>
<keyword evidence="1" id="KW-0472">Membrane</keyword>
<evidence type="ECO:0000313" key="5">
    <source>
        <dbReference type="Proteomes" id="UP000465302"/>
    </source>
</evidence>
<evidence type="ECO:0000313" key="2">
    <source>
        <dbReference type="EMBL" id="GFG49542.1"/>
    </source>
</evidence>
<dbReference type="Proteomes" id="UP000220914">
    <property type="component" value="Unassembled WGS sequence"/>
</dbReference>
<keyword evidence="4" id="KW-1185">Reference proteome</keyword>
<evidence type="ECO:0000313" key="3">
    <source>
        <dbReference type="EMBL" id="PEG36472.1"/>
    </source>
</evidence>
<dbReference type="Proteomes" id="UP000465302">
    <property type="component" value="Unassembled WGS sequence"/>
</dbReference>
<organism evidence="3 4">
    <name type="scientific">Mycolicibacterium agri</name>
    <name type="common">Mycobacterium agri</name>
    <dbReference type="NCBI Taxonomy" id="36811"/>
    <lineage>
        <taxon>Bacteria</taxon>
        <taxon>Bacillati</taxon>
        <taxon>Actinomycetota</taxon>
        <taxon>Actinomycetes</taxon>
        <taxon>Mycobacteriales</taxon>
        <taxon>Mycobacteriaceae</taxon>
        <taxon>Mycolicibacterium</taxon>
    </lineage>
</organism>
<dbReference type="PROSITE" id="PS51257">
    <property type="entry name" value="PROKAR_LIPOPROTEIN"/>
    <property type="match status" value="1"/>
</dbReference>